<feature type="signal peptide" evidence="1">
    <location>
        <begin position="1"/>
        <end position="25"/>
    </location>
</feature>
<dbReference type="PANTHER" id="PTHR33426:SF45">
    <property type="entry name" value="IMMUNODEFICIENCY LENTIVIRAL MATRIX N-TERMINAL DOMAIN-CONTAINING PROTEIN-RELATED"/>
    <property type="match status" value="1"/>
</dbReference>
<feature type="chain" id="PRO_5007542632" evidence="1">
    <location>
        <begin position="26"/>
        <end position="200"/>
    </location>
</feature>
<evidence type="ECO:0000313" key="2">
    <source>
        <dbReference type="EMBL" id="JAR92478.1"/>
    </source>
</evidence>
<name>A0A147BNX0_IXORI</name>
<proteinExistence type="predicted"/>
<protein>
    <submittedName>
        <fullName evidence="2">Putative secreted protein</fullName>
    </submittedName>
</protein>
<dbReference type="PANTHER" id="PTHR33426">
    <property type="entry name" value="C2H2-TYPE DOMAIN-CONTAINING PROTEIN"/>
    <property type="match status" value="1"/>
</dbReference>
<keyword evidence="1" id="KW-0732">Signal</keyword>
<reference evidence="2" key="1">
    <citation type="journal article" date="2018" name="PLoS Negl. Trop. Dis.">
        <title>Sialome diversity of ticks revealed by RNAseq of single tick salivary glands.</title>
        <authorList>
            <person name="Perner J."/>
            <person name="Kropackova S."/>
            <person name="Kopacek P."/>
            <person name="Ribeiro J.M."/>
        </authorList>
    </citation>
    <scope>NUCLEOTIDE SEQUENCE</scope>
    <source>
        <strain evidence="2">Siblings of single egg batch collected in Ceske Budejovice</strain>
        <tissue evidence="2">Salivary glands</tissue>
    </source>
</reference>
<dbReference type="AlphaFoldDB" id="A0A147BNX0"/>
<evidence type="ECO:0000256" key="1">
    <source>
        <dbReference type="SAM" id="SignalP"/>
    </source>
</evidence>
<organism evidence="2">
    <name type="scientific">Ixodes ricinus</name>
    <name type="common">Common tick</name>
    <name type="synonym">Acarus ricinus</name>
    <dbReference type="NCBI Taxonomy" id="34613"/>
    <lineage>
        <taxon>Eukaryota</taxon>
        <taxon>Metazoa</taxon>
        <taxon>Ecdysozoa</taxon>
        <taxon>Arthropoda</taxon>
        <taxon>Chelicerata</taxon>
        <taxon>Arachnida</taxon>
        <taxon>Acari</taxon>
        <taxon>Parasitiformes</taxon>
        <taxon>Ixodida</taxon>
        <taxon>Ixodoidea</taxon>
        <taxon>Ixodidae</taxon>
        <taxon>Ixodinae</taxon>
        <taxon>Ixodes</taxon>
    </lineage>
</organism>
<sequence length="200" mass="21447">MLHGAGPSHVPTLLMILQMAAPCVCLPAHLAHVWPISTVNPLVVQQGVSEHERFPARSTLVGLSAPGVDLFVPQHVGLLPKRLLADFAPERFLARMSSFVDQSVGVLAKCLRAEVAAEGFLPRVPPFVAGNVLPVTAGVGAKATLVNALLPWLCLGWPAVQAALETRRLAALGVNILRTMPPVWCCWEDTANKFKSWCLA</sequence>
<accession>A0A147BNX0</accession>
<dbReference type="EMBL" id="GEGO01002926">
    <property type="protein sequence ID" value="JAR92478.1"/>
    <property type="molecule type" value="Transcribed_RNA"/>
</dbReference>